<dbReference type="SMART" id="SM00225">
    <property type="entry name" value="BTB"/>
    <property type="match status" value="1"/>
</dbReference>
<dbReference type="PROSITE" id="PS50097">
    <property type="entry name" value="BTB"/>
    <property type="match status" value="1"/>
</dbReference>
<dbReference type="CDD" id="cd18186">
    <property type="entry name" value="BTB_POZ_ZBTB_KLHL-like"/>
    <property type="match status" value="1"/>
</dbReference>
<evidence type="ECO:0000259" key="1">
    <source>
        <dbReference type="PROSITE" id="PS50097"/>
    </source>
</evidence>
<sequence>MWGEGKYIDVTFIFNGEASLGAHKAILDVRSPVFRAMFASGFQEAPTSTVKVSGYSLEAFKEFLHFVYCDKVNLEKDTSKFFEIWRLSQYYLLPELSHICLSKLPQLVDMFFSGGLLNFSLDFMMELLQEMSYQYVPSEEHLVEQLIRWSKHNGVDMKNFVHFIFPLDLSTLFLFEKVKPLGIYSAEQLNGIIQEKDYPSTVLSYDITSFIPRKRYLDGFIFAGKGECVLEVANDSSFIISSGDFLVGGAEYRSIIFSQRFSKGKHTWRYNFQYSMDSSKRILVGVSPSERKTGDIYKGSGIYFYCAKGNYWQYGQLLEVESEEDSEGDGEKEPEEVMIEVDMDRKELMFSFPGSEDVTTFQLGERAYHPAIAIIERYDKVSVTGEWVKKEIMSHRTSRNT</sequence>
<protein>
    <recommendedName>
        <fullName evidence="1">BTB domain-containing protein</fullName>
    </recommendedName>
</protein>
<accession>A0A6B2L5Y1</accession>
<dbReference type="InterPro" id="IPR000210">
    <property type="entry name" value="BTB/POZ_dom"/>
</dbReference>
<dbReference type="InterPro" id="IPR011333">
    <property type="entry name" value="SKP1/BTB/POZ_sf"/>
</dbReference>
<reference evidence="2" key="1">
    <citation type="journal article" date="2020" name="J. Eukaryot. Microbiol.">
        <title>De novo Sequencing, Assembly and Annotation of the Transcriptome for the Free-Living Testate Amoeba Arcella intermedia.</title>
        <authorList>
            <person name="Ribeiro G.M."/>
            <person name="Porfirio-Sousa A.L."/>
            <person name="Maurer-Alcala X.X."/>
            <person name="Katz L.A."/>
            <person name="Lahr D.J.G."/>
        </authorList>
    </citation>
    <scope>NUCLEOTIDE SEQUENCE</scope>
</reference>
<evidence type="ECO:0000313" key="2">
    <source>
        <dbReference type="EMBL" id="NDV32402.1"/>
    </source>
</evidence>
<dbReference type="EMBL" id="GIBP01003433">
    <property type="protein sequence ID" value="NDV32402.1"/>
    <property type="molecule type" value="Transcribed_RNA"/>
</dbReference>
<organism evidence="2">
    <name type="scientific">Arcella intermedia</name>
    <dbReference type="NCBI Taxonomy" id="1963864"/>
    <lineage>
        <taxon>Eukaryota</taxon>
        <taxon>Amoebozoa</taxon>
        <taxon>Tubulinea</taxon>
        <taxon>Elardia</taxon>
        <taxon>Arcellinida</taxon>
        <taxon>Sphaerothecina</taxon>
        <taxon>Arcellidae</taxon>
        <taxon>Arcella</taxon>
    </lineage>
</organism>
<proteinExistence type="predicted"/>
<name>A0A6B2L5Y1_9EUKA</name>
<dbReference type="AlphaFoldDB" id="A0A6B2L5Y1"/>
<dbReference type="PANTHER" id="PTHR24413">
    <property type="entry name" value="SPECKLE-TYPE POZ PROTEIN"/>
    <property type="match status" value="1"/>
</dbReference>
<dbReference type="SUPFAM" id="SSF54695">
    <property type="entry name" value="POZ domain"/>
    <property type="match status" value="1"/>
</dbReference>
<feature type="domain" description="BTB" evidence="1">
    <location>
        <begin position="8"/>
        <end position="76"/>
    </location>
</feature>
<dbReference type="Gene3D" id="3.30.710.10">
    <property type="entry name" value="Potassium Channel Kv1.1, Chain A"/>
    <property type="match status" value="1"/>
</dbReference>
<dbReference type="Pfam" id="PF00651">
    <property type="entry name" value="BTB"/>
    <property type="match status" value="1"/>
</dbReference>